<keyword evidence="3" id="KW-0482">Metalloprotease</keyword>
<dbReference type="GO" id="GO:0006508">
    <property type="term" value="P:proteolysis"/>
    <property type="evidence" value="ECO:0007669"/>
    <property type="project" value="UniProtKB-KW"/>
</dbReference>
<dbReference type="EMBL" id="WKKF01000001">
    <property type="protein sequence ID" value="MRX52854.1"/>
    <property type="molecule type" value="Genomic_DNA"/>
</dbReference>
<dbReference type="Proteomes" id="UP000441585">
    <property type="component" value="Unassembled WGS sequence"/>
</dbReference>
<feature type="domain" description="CAAX prenyl protease 2/Lysostaphin resistance protein A-like" evidence="2">
    <location>
        <begin position="138"/>
        <end position="246"/>
    </location>
</feature>
<keyword evidence="1" id="KW-1133">Transmembrane helix</keyword>
<dbReference type="InterPro" id="IPR003675">
    <property type="entry name" value="Rce1/LyrA-like_dom"/>
</dbReference>
<evidence type="ECO:0000259" key="2">
    <source>
        <dbReference type="Pfam" id="PF02517"/>
    </source>
</evidence>
<feature type="transmembrane region" description="Helical" evidence="1">
    <location>
        <begin position="50"/>
        <end position="72"/>
    </location>
</feature>
<keyword evidence="3" id="KW-0378">Hydrolase</keyword>
<keyword evidence="1" id="KW-0472">Membrane</keyword>
<reference evidence="3 4" key="1">
    <citation type="submission" date="2019-11" db="EMBL/GenBank/DDBJ databases">
        <title>Bacillus idriensis genome.</title>
        <authorList>
            <person name="Konopka E.N."/>
            <person name="Newman J.D."/>
        </authorList>
    </citation>
    <scope>NUCLEOTIDE SEQUENCE [LARGE SCALE GENOMIC DNA]</scope>
    <source>
        <strain evidence="3 4">DSM 19097</strain>
    </source>
</reference>
<dbReference type="RefSeq" id="WP_154317936.1">
    <property type="nucleotide sequence ID" value="NZ_CAJGAA010000001.1"/>
</dbReference>
<dbReference type="AlphaFoldDB" id="A0A6I2M688"/>
<dbReference type="GO" id="GO:0080120">
    <property type="term" value="P:CAAX-box protein maturation"/>
    <property type="evidence" value="ECO:0007669"/>
    <property type="project" value="UniProtKB-ARBA"/>
</dbReference>
<comment type="caution">
    <text evidence="3">The sequence shown here is derived from an EMBL/GenBank/DDBJ whole genome shotgun (WGS) entry which is preliminary data.</text>
</comment>
<keyword evidence="1" id="KW-0812">Transmembrane</keyword>
<keyword evidence="3" id="KW-0645">Protease</keyword>
<organism evidence="3 4">
    <name type="scientific">Metabacillus idriensis</name>
    <dbReference type="NCBI Taxonomy" id="324768"/>
    <lineage>
        <taxon>Bacteria</taxon>
        <taxon>Bacillati</taxon>
        <taxon>Bacillota</taxon>
        <taxon>Bacilli</taxon>
        <taxon>Bacillales</taxon>
        <taxon>Bacillaceae</taxon>
        <taxon>Metabacillus</taxon>
    </lineage>
</organism>
<feature type="transmembrane region" description="Helical" evidence="1">
    <location>
        <begin position="101"/>
        <end position="119"/>
    </location>
</feature>
<dbReference type="GO" id="GO:0008237">
    <property type="term" value="F:metallopeptidase activity"/>
    <property type="evidence" value="ECO:0007669"/>
    <property type="project" value="UniProtKB-KW"/>
</dbReference>
<evidence type="ECO:0000313" key="3">
    <source>
        <dbReference type="EMBL" id="MRX52854.1"/>
    </source>
</evidence>
<proteinExistence type="predicted"/>
<dbReference type="Pfam" id="PF02517">
    <property type="entry name" value="Rce1-like"/>
    <property type="match status" value="1"/>
</dbReference>
<evidence type="ECO:0000256" key="1">
    <source>
        <dbReference type="SAM" id="Phobius"/>
    </source>
</evidence>
<feature type="transmembrane region" description="Helical" evidence="1">
    <location>
        <begin position="181"/>
        <end position="200"/>
    </location>
</feature>
<name>A0A6I2M688_9BACI</name>
<evidence type="ECO:0000313" key="4">
    <source>
        <dbReference type="Proteomes" id="UP000441585"/>
    </source>
</evidence>
<dbReference type="GO" id="GO:0004175">
    <property type="term" value="F:endopeptidase activity"/>
    <property type="evidence" value="ECO:0007669"/>
    <property type="project" value="UniProtKB-ARBA"/>
</dbReference>
<keyword evidence="4" id="KW-1185">Reference proteome</keyword>
<feature type="transmembrane region" description="Helical" evidence="1">
    <location>
        <begin position="212"/>
        <end position="232"/>
    </location>
</feature>
<feature type="transmembrane region" description="Helical" evidence="1">
    <location>
        <begin position="156"/>
        <end position="174"/>
    </location>
</feature>
<sequence>MKKTDLKLALLIGVICFGAGFLLVPYQMNALTSALPASELEKMTGKISVGFLSMVTSIQLFFTSFILSWIGFKMARKTGFSFEILQSLVEKGPKKWFRAKSLLLAVLLGTGTGFIIAGGDRFYFEKHIPQIEAMNPEFSWIGLLAGALYGGVFEETMLRLFFVSLLVWVFIKILKRENSTFYWAAIIIAALLFALAHLPFTNLLFGGLTDLIIFRCFLLNGIGAIFFGYLYWKKGFEYAIVSHMFAHISMQLVFIPLFY</sequence>
<gene>
    <name evidence="3" type="ORF">GJU41_02615</name>
</gene>
<accession>A0A6I2M688</accession>
<feature type="transmembrane region" description="Helical" evidence="1">
    <location>
        <begin position="239"/>
        <end position="258"/>
    </location>
</feature>
<protein>
    <submittedName>
        <fullName evidence="3">CPBP family intramembrane metalloprotease</fullName>
    </submittedName>
</protein>